<sequence length="163" mass="17777">MTAAYDADDALLDSAQVADRLKVKIGTVYKLKATDPAFPKAASFNGPSPQYWLSDVDQYVEGRSRRSPSARGRRPRLLAPDAVDASVFAERLRAQIKAGAGLPDVRTQADLIQVLGLNSITFGQRMRGRTRWADRELTAIADRLHIDVTDANAVVDAARAQKA</sequence>
<evidence type="ECO:0000313" key="1">
    <source>
        <dbReference type="EMBL" id="GAA4492451.1"/>
    </source>
</evidence>
<dbReference type="Proteomes" id="UP001500731">
    <property type="component" value="Unassembled WGS sequence"/>
</dbReference>
<accession>A0ABP8PW95</accession>
<evidence type="ECO:0000313" key="2">
    <source>
        <dbReference type="Proteomes" id="UP001500731"/>
    </source>
</evidence>
<organism evidence="1 2">
    <name type="scientific">Microbacterium panaciterrae</name>
    <dbReference type="NCBI Taxonomy" id="985759"/>
    <lineage>
        <taxon>Bacteria</taxon>
        <taxon>Bacillati</taxon>
        <taxon>Actinomycetota</taxon>
        <taxon>Actinomycetes</taxon>
        <taxon>Micrococcales</taxon>
        <taxon>Microbacteriaceae</taxon>
        <taxon>Microbacterium</taxon>
    </lineage>
</organism>
<proteinExistence type="predicted"/>
<comment type="caution">
    <text evidence="1">The sequence shown here is derived from an EMBL/GenBank/DDBJ whole genome shotgun (WGS) entry which is preliminary data.</text>
</comment>
<dbReference type="EMBL" id="BAABGP010000037">
    <property type="protein sequence ID" value="GAA4492451.1"/>
    <property type="molecule type" value="Genomic_DNA"/>
</dbReference>
<reference evidence="2" key="1">
    <citation type="journal article" date="2019" name="Int. J. Syst. Evol. Microbiol.">
        <title>The Global Catalogue of Microorganisms (GCM) 10K type strain sequencing project: providing services to taxonomists for standard genome sequencing and annotation.</title>
        <authorList>
            <consortium name="The Broad Institute Genomics Platform"/>
            <consortium name="The Broad Institute Genome Sequencing Center for Infectious Disease"/>
            <person name="Wu L."/>
            <person name="Ma J."/>
        </authorList>
    </citation>
    <scope>NUCLEOTIDE SEQUENCE [LARGE SCALE GENOMIC DNA]</scope>
    <source>
        <strain evidence="2">JCM 17839</strain>
    </source>
</reference>
<protein>
    <recommendedName>
        <fullName evidence="3">AlpA family phage regulatory protein</fullName>
    </recommendedName>
</protein>
<gene>
    <name evidence="1" type="ORF">GCM10023171_37570</name>
</gene>
<name>A0ABP8PW95_9MICO</name>
<keyword evidence="2" id="KW-1185">Reference proteome</keyword>
<evidence type="ECO:0008006" key="3">
    <source>
        <dbReference type="Google" id="ProtNLM"/>
    </source>
</evidence>